<proteinExistence type="predicted"/>
<gene>
    <name evidence="2" type="ORF">MUK42_03096</name>
</gene>
<evidence type="ECO:0000256" key="1">
    <source>
        <dbReference type="SAM" id="Coils"/>
    </source>
</evidence>
<dbReference type="Gene3D" id="1.20.5.170">
    <property type="match status" value="1"/>
</dbReference>
<dbReference type="PANTHER" id="PTHR48145:SF5">
    <property type="entry name" value="NUCLEAR ENVELOPE-ASSOCIATED PROTEIN 2"/>
    <property type="match status" value="1"/>
</dbReference>
<evidence type="ECO:0000313" key="3">
    <source>
        <dbReference type="Proteomes" id="UP001055439"/>
    </source>
</evidence>
<keyword evidence="3" id="KW-1185">Reference proteome</keyword>
<dbReference type="Proteomes" id="UP001055439">
    <property type="component" value="Chromosome 10"/>
</dbReference>
<evidence type="ECO:0000313" key="2">
    <source>
        <dbReference type="EMBL" id="URD84901.1"/>
    </source>
</evidence>
<feature type="coiled-coil region" evidence="1">
    <location>
        <begin position="383"/>
        <end position="410"/>
    </location>
</feature>
<organism evidence="2 3">
    <name type="scientific">Musa troglodytarum</name>
    <name type="common">fe'i banana</name>
    <dbReference type="NCBI Taxonomy" id="320322"/>
    <lineage>
        <taxon>Eukaryota</taxon>
        <taxon>Viridiplantae</taxon>
        <taxon>Streptophyta</taxon>
        <taxon>Embryophyta</taxon>
        <taxon>Tracheophyta</taxon>
        <taxon>Spermatophyta</taxon>
        <taxon>Magnoliopsida</taxon>
        <taxon>Liliopsida</taxon>
        <taxon>Zingiberales</taxon>
        <taxon>Musaceae</taxon>
        <taxon>Musa</taxon>
    </lineage>
</organism>
<sequence>MQTDKGICVFSKSRKKRARDKTCPRTATCRSSFPREVQIWILPRGWLRQIKGRLNPNHSFRRYRACEDPSQGFARFIPPARDLQLMPPPRLCEAEEEGRVDFERFALKIESESFDFARRCSRPLWFLPRYSFRLLPGTLTETWKRWEGRRRRGQRSSFPEGFYSFAVTPFSLCLALVEKSIFGDRVFDWGKRAVEFSSGVKCVAKFCSLREELLERYPRLWRRSLSVLRFGLEATEIGDLLMSATDKVESVTASSSSVELDPLLKDLTEKKLSFKRNVVSLAAELKDVRRRLALQEQSFTKETHTRQVAETKAKSMEEEIDRLQICLQDKDEKLKTSVSTSQQYVKELDDLRSQLSITRVTADASAASAQSAQSQCLDLLRLLDEKNSLLEKHEMRVNKLGEQIDLLQKDLQARELSQRQLKDEVFRIEKEIMDAVEIAAVKKDCELRKILAEVSPKNFENINKHLTAKDEEIARLRDEIRILSADWKQQTEKLEAQLEKYHRAEQELKKRIVKLEFCLQEARSQIRKLQRMGEKRDKAIKELRDELATKRPNCAGCSDKQNFWESSGFKIVASMSMLFLVVFAKR</sequence>
<name>A0A9E7JL62_9LILI</name>
<dbReference type="EMBL" id="CP097503">
    <property type="protein sequence ID" value="URD84901.1"/>
    <property type="molecule type" value="Genomic_DNA"/>
</dbReference>
<keyword evidence="1" id="KW-0175">Coiled coil</keyword>
<dbReference type="AlphaFoldDB" id="A0A9E7JL62"/>
<dbReference type="OrthoDB" id="1912966at2759"/>
<feature type="coiled-coil region" evidence="1">
    <location>
        <begin position="459"/>
        <end position="532"/>
    </location>
</feature>
<protein>
    <submittedName>
        <fullName evidence="2">Uncharacterized protein</fullName>
    </submittedName>
</protein>
<dbReference type="InterPro" id="IPR049932">
    <property type="entry name" value="NEAP1-4"/>
</dbReference>
<feature type="coiled-coil region" evidence="1">
    <location>
        <begin position="306"/>
        <end position="333"/>
    </location>
</feature>
<accession>A0A9E7JL62</accession>
<dbReference type="PANTHER" id="PTHR48145">
    <property type="entry name" value="NUCLEAR ENVELOPE-ASSOCIATED PROTEIN 1"/>
    <property type="match status" value="1"/>
</dbReference>
<reference evidence="2" key="1">
    <citation type="submission" date="2022-05" db="EMBL/GenBank/DDBJ databases">
        <title>The Musa troglodytarum L. genome provides insights into the mechanism of non-climacteric behaviour and enrichment of carotenoids.</title>
        <authorList>
            <person name="Wang J."/>
        </authorList>
    </citation>
    <scope>NUCLEOTIDE SEQUENCE</scope>
    <source>
        <tissue evidence="2">Leaf</tissue>
    </source>
</reference>